<reference evidence="1" key="1">
    <citation type="submission" date="2022-07" db="EMBL/GenBank/DDBJ databases">
        <title>Phylogenomic reconstructions and comparative analyses of Kickxellomycotina fungi.</title>
        <authorList>
            <person name="Reynolds N.K."/>
            <person name="Stajich J.E."/>
            <person name="Barry K."/>
            <person name="Grigoriev I.V."/>
            <person name="Crous P."/>
            <person name="Smith M.E."/>
        </authorList>
    </citation>
    <scope>NUCLEOTIDE SEQUENCE</scope>
    <source>
        <strain evidence="1">Benny 63K</strain>
    </source>
</reference>
<name>A0ACC1IQ82_9FUNG</name>
<evidence type="ECO:0000313" key="2">
    <source>
        <dbReference type="Proteomes" id="UP001150581"/>
    </source>
</evidence>
<keyword evidence="2" id="KW-1185">Reference proteome</keyword>
<dbReference type="EMBL" id="JANBPG010000208">
    <property type="protein sequence ID" value="KAJ1898795.1"/>
    <property type="molecule type" value="Genomic_DNA"/>
</dbReference>
<comment type="caution">
    <text evidence="1">The sequence shown here is derived from an EMBL/GenBank/DDBJ whole genome shotgun (WGS) entry which is preliminary data.</text>
</comment>
<sequence>MSRQIEEPLRGFPWCSQDDRANVSLAIIMPVNGKTDLNFYNNMWVGEYLHTVCDFGGPECTMACNAKSTYGTLDKKTICFTNIIKEKYTDTEFFIKLDDDAFVDRNYVLGLVKKYKGYEKPVYISDFILNLDNANLSLNHTYYGNGKFYMFNRALLNCIDTEIQYKGKRNEDAIFGAMVHNGCGPDVLKVLEDDSKIYHKTYRNKNKNIDLAALFNH</sequence>
<proteinExistence type="predicted"/>
<gene>
    <name evidence="1" type="ORF">LPJ66_002520</name>
</gene>
<protein>
    <submittedName>
        <fullName evidence="1">Uncharacterized protein</fullName>
    </submittedName>
</protein>
<accession>A0ACC1IQ82</accession>
<evidence type="ECO:0000313" key="1">
    <source>
        <dbReference type="EMBL" id="KAJ1898795.1"/>
    </source>
</evidence>
<dbReference type="Proteomes" id="UP001150581">
    <property type="component" value="Unassembled WGS sequence"/>
</dbReference>
<organism evidence="1 2">
    <name type="scientific">Kickxella alabastrina</name>
    <dbReference type="NCBI Taxonomy" id="61397"/>
    <lineage>
        <taxon>Eukaryota</taxon>
        <taxon>Fungi</taxon>
        <taxon>Fungi incertae sedis</taxon>
        <taxon>Zoopagomycota</taxon>
        <taxon>Kickxellomycotina</taxon>
        <taxon>Kickxellomycetes</taxon>
        <taxon>Kickxellales</taxon>
        <taxon>Kickxellaceae</taxon>
        <taxon>Kickxella</taxon>
    </lineage>
</organism>